<name>A0ACC4CF89_POPAL</name>
<evidence type="ECO:0000313" key="1">
    <source>
        <dbReference type="EMBL" id="KAL3596142.1"/>
    </source>
</evidence>
<protein>
    <submittedName>
        <fullName evidence="1">Uncharacterized protein</fullName>
    </submittedName>
</protein>
<comment type="caution">
    <text evidence="1">The sequence shown here is derived from an EMBL/GenBank/DDBJ whole genome shotgun (WGS) entry which is preliminary data.</text>
</comment>
<sequence>MSRNRETYMVVGGGECRSKESKSRRAQKSISCNGVEKIERENMASFICVEYDTMFFFGKDVWCFYSLPVRILWMSRDYLLAVEVSLSLTLQRRKGKWQNGLVRFERIPLGQEKAIGSSSMGVGGSGNSHKSPDNRGLDDLLPG</sequence>
<organism evidence="1 2">
    <name type="scientific">Populus alba</name>
    <name type="common">White poplar</name>
    <dbReference type="NCBI Taxonomy" id="43335"/>
    <lineage>
        <taxon>Eukaryota</taxon>
        <taxon>Viridiplantae</taxon>
        <taxon>Streptophyta</taxon>
        <taxon>Embryophyta</taxon>
        <taxon>Tracheophyta</taxon>
        <taxon>Spermatophyta</taxon>
        <taxon>Magnoliopsida</taxon>
        <taxon>eudicotyledons</taxon>
        <taxon>Gunneridae</taxon>
        <taxon>Pentapetalae</taxon>
        <taxon>rosids</taxon>
        <taxon>fabids</taxon>
        <taxon>Malpighiales</taxon>
        <taxon>Salicaceae</taxon>
        <taxon>Saliceae</taxon>
        <taxon>Populus</taxon>
    </lineage>
</organism>
<reference evidence="1 2" key="1">
    <citation type="journal article" date="2024" name="Plant Biotechnol. J.">
        <title>Genome and CRISPR/Cas9 system of a widespread forest tree (Populus alba) in the world.</title>
        <authorList>
            <person name="Liu Y.J."/>
            <person name="Jiang P.F."/>
            <person name="Han X.M."/>
            <person name="Li X.Y."/>
            <person name="Wang H.M."/>
            <person name="Wang Y.J."/>
            <person name="Wang X.X."/>
            <person name="Zeng Q.Y."/>
        </authorList>
    </citation>
    <scope>NUCLEOTIDE SEQUENCE [LARGE SCALE GENOMIC DNA]</scope>
    <source>
        <strain evidence="2">cv. PAL-ZL1</strain>
    </source>
</reference>
<proteinExistence type="predicted"/>
<dbReference type="EMBL" id="RCHU02000004">
    <property type="protein sequence ID" value="KAL3596142.1"/>
    <property type="molecule type" value="Genomic_DNA"/>
</dbReference>
<keyword evidence="2" id="KW-1185">Reference proteome</keyword>
<accession>A0ACC4CF89</accession>
<evidence type="ECO:0000313" key="2">
    <source>
        <dbReference type="Proteomes" id="UP000309997"/>
    </source>
</evidence>
<gene>
    <name evidence="1" type="ORF">D5086_007779</name>
</gene>
<dbReference type="Proteomes" id="UP000309997">
    <property type="component" value="Unassembled WGS sequence"/>
</dbReference>